<feature type="compositionally biased region" description="Polar residues" evidence="1">
    <location>
        <begin position="307"/>
        <end position="322"/>
    </location>
</feature>
<feature type="region of interest" description="Disordered" evidence="1">
    <location>
        <begin position="461"/>
        <end position="540"/>
    </location>
</feature>
<feature type="non-terminal residue" evidence="2">
    <location>
        <position position="1"/>
    </location>
</feature>
<feature type="compositionally biased region" description="Polar residues" evidence="1">
    <location>
        <begin position="466"/>
        <end position="479"/>
    </location>
</feature>
<feature type="compositionally biased region" description="Acidic residues" evidence="1">
    <location>
        <begin position="582"/>
        <end position="601"/>
    </location>
</feature>
<evidence type="ECO:0000313" key="2">
    <source>
        <dbReference type="EMBL" id="JAG31729.1"/>
    </source>
</evidence>
<dbReference type="AlphaFoldDB" id="A0A0A9YHR0"/>
<feature type="compositionally biased region" description="Polar residues" evidence="1">
    <location>
        <begin position="529"/>
        <end position="540"/>
    </location>
</feature>
<feature type="region of interest" description="Disordered" evidence="1">
    <location>
        <begin position="565"/>
        <end position="639"/>
    </location>
</feature>
<accession>A0A0A9YHR0</accession>
<reference evidence="2" key="2">
    <citation type="submission" date="2014-07" db="EMBL/GenBank/DDBJ databases">
        <authorList>
            <person name="Hull J."/>
        </authorList>
    </citation>
    <scope>NUCLEOTIDE SEQUENCE</scope>
</reference>
<sequence length="664" mass="76447">KNVLPRDCKAYYRELYKWYLRRRGRTTRLMEEKERKWYEEEERTIIKDLLKNKRIDLGQLQKSMIPLVQNENRLKAKEGRVIAMLAQADKIFKTAVSKIFNVVNYQVSYASKDSLIEHQEGSKLASCLKETEFYFGSHHKDAEEELTAKLNDTTFTERSLKDLVQEKIKKRELFNDRRRFWDPDEKWMRILARNIIEENGFICGQWEPHELTYEYRKYANRQKNIDEYKQLFGEEYDPLWDVDKTVTDLKDFPYNWPYVREEDFSVDDESLRYKSEHKFPIVNQNSGLDLDFIANTDQDVVSLMLREQQQGGSSIQRPTSATIDLDERLPQTRAVPLSNSQLSLFDTDIFGQGEGEGNETSEMVRRSPDASSMDDHDDDSESQQKVVSKQMLVAKSTGELEPNLGSEIIVSESSDNIGILRSRLLVESNRLKQEELVKSDSFFDGRAEDDELLVESDHIKTEPLVGQSSRTIRPSQPSARSGMISDDVAEPSVESSSDQVLLPGDPLYPENWREICEDDCLSEGESIPSPRSSPSNVTDYSEITEVELFVPSDAEEEPYQEYYDEAITAPFGPTVAKRPSQAEEEEPTEEYMGESEEEGESEGGRSSRKRGPSLMKGKHVATSSSGSSDDDAEKRQDLERTFSQIIAERKVAMAEREQQLRELD</sequence>
<evidence type="ECO:0000256" key="1">
    <source>
        <dbReference type="SAM" id="MobiDB-lite"/>
    </source>
</evidence>
<protein>
    <submittedName>
        <fullName evidence="2">Uncharacterized protein</fullName>
    </submittedName>
</protein>
<proteinExistence type="predicted"/>
<feature type="compositionally biased region" description="Basic residues" evidence="1">
    <location>
        <begin position="606"/>
        <end position="619"/>
    </location>
</feature>
<feature type="region of interest" description="Disordered" evidence="1">
    <location>
        <begin position="307"/>
        <end position="328"/>
    </location>
</feature>
<gene>
    <name evidence="2" type="ORF">CM83_17170</name>
</gene>
<organism evidence="2">
    <name type="scientific">Lygus hesperus</name>
    <name type="common">Western plant bug</name>
    <dbReference type="NCBI Taxonomy" id="30085"/>
    <lineage>
        <taxon>Eukaryota</taxon>
        <taxon>Metazoa</taxon>
        <taxon>Ecdysozoa</taxon>
        <taxon>Arthropoda</taxon>
        <taxon>Hexapoda</taxon>
        <taxon>Insecta</taxon>
        <taxon>Pterygota</taxon>
        <taxon>Neoptera</taxon>
        <taxon>Paraneoptera</taxon>
        <taxon>Hemiptera</taxon>
        <taxon>Heteroptera</taxon>
        <taxon>Panheteroptera</taxon>
        <taxon>Cimicomorpha</taxon>
        <taxon>Miridae</taxon>
        <taxon>Mirini</taxon>
        <taxon>Lygus</taxon>
    </lineage>
</organism>
<feature type="region of interest" description="Disordered" evidence="1">
    <location>
        <begin position="348"/>
        <end position="387"/>
    </location>
</feature>
<dbReference type="EMBL" id="GBHO01011875">
    <property type="protein sequence ID" value="JAG31729.1"/>
    <property type="molecule type" value="Transcribed_RNA"/>
</dbReference>
<reference evidence="2" key="1">
    <citation type="journal article" date="2014" name="PLoS ONE">
        <title>Transcriptome-Based Identification of ABC Transporters in the Western Tarnished Plant Bug Lygus hesperus.</title>
        <authorList>
            <person name="Hull J.J."/>
            <person name="Chaney K."/>
            <person name="Geib S.M."/>
            <person name="Fabrick J.A."/>
            <person name="Brent C.S."/>
            <person name="Walsh D."/>
            <person name="Lavine L.C."/>
        </authorList>
    </citation>
    <scope>NUCLEOTIDE SEQUENCE</scope>
</reference>
<name>A0A0A9YHR0_LYGHE</name>